<feature type="domain" description="C-type lectin" evidence="2">
    <location>
        <begin position="66"/>
        <end position="173"/>
    </location>
</feature>
<dbReference type="EMBL" id="JAOPHQ010003723">
    <property type="protein sequence ID" value="KAK0141912.1"/>
    <property type="molecule type" value="Genomic_DNA"/>
</dbReference>
<evidence type="ECO:0000313" key="3">
    <source>
        <dbReference type="EMBL" id="KAK0141912.1"/>
    </source>
</evidence>
<comment type="caution">
    <text evidence="3">The sequence shown here is derived from an EMBL/GenBank/DDBJ whole genome shotgun (WGS) entry which is preliminary data.</text>
</comment>
<dbReference type="InterPro" id="IPR001304">
    <property type="entry name" value="C-type_lectin-like"/>
</dbReference>
<dbReference type="PROSITE" id="PS00615">
    <property type="entry name" value="C_TYPE_LECTIN_1"/>
    <property type="match status" value="1"/>
</dbReference>
<dbReference type="Proteomes" id="UP001174136">
    <property type="component" value="Unassembled WGS sequence"/>
</dbReference>
<evidence type="ECO:0000259" key="2">
    <source>
        <dbReference type="PROSITE" id="PS50041"/>
    </source>
</evidence>
<dbReference type="InterPro" id="IPR016187">
    <property type="entry name" value="CTDL_fold"/>
</dbReference>
<dbReference type="PANTHER" id="PTHR45784:SF3">
    <property type="entry name" value="C-TYPE LECTIN DOMAIN FAMILY 4 MEMBER K-LIKE-RELATED"/>
    <property type="match status" value="1"/>
</dbReference>
<dbReference type="AlphaFoldDB" id="A0AA47MKA4"/>
<keyword evidence="4" id="KW-1185">Reference proteome</keyword>
<dbReference type="InterPro" id="IPR018378">
    <property type="entry name" value="C-type_lectin_CS"/>
</dbReference>
<organism evidence="3 4">
    <name type="scientific">Merluccius polli</name>
    <name type="common">Benguela hake</name>
    <name type="synonym">Merluccius cadenati</name>
    <dbReference type="NCBI Taxonomy" id="89951"/>
    <lineage>
        <taxon>Eukaryota</taxon>
        <taxon>Metazoa</taxon>
        <taxon>Chordata</taxon>
        <taxon>Craniata</taxon>
        <taxon>Vertebrata</taxon>
        <taxon>Euteleostomi</taxon>
        <taxon>Actinopterygii</taxon>
        <taxon>Neopterygii</taxon>
        <taxon>Teleostei</taxon>
        <taxon>Neoteleostei</taxon>
        <taxon>Acanthomorphata</taxon>
        <taxon>Zeiogadaria</taxon>
        <taxon>Gadariae</taxon>
        <taxon>Gadiformes</taxon>
        <taxon>Gadoidei</taxon>
        <taxon>Merlucciidae</taxon>
        <taxon>Merluccius</taxon>
    </lineage>
</organism>
<sequence length="230" mass="26682">MHAILYCFHWRWSTQNRSQTGYINFRPGEPNYNGGREECVEIRTDGTWYDWNCAARQTFSCFSGPSDAKTYHYINQTLSWESAKSYCRTHHTDLAMIENEEENQQVFSTVMNTYVWIGLYRVPWMWSDGTNCYFIPWWSYEPNNLVGSQLCGAVYEGSFKNLQCNALRPFICSVRKQTRIKIKIQSDLDLTNQTIMDNILLQLSASLASAGNTDFNLSWSAPPQKLEPEA</sequence>
<dbReference type="Gene3D" id="3.10.100.10">
    <property type="entry name" value="Mannose-Binding Protein A, subunit A"/>
    <property type="match status" value="2"/>
</dbReference>
<dbReference type="SUPFAM" id="SSF56436">
    <property type="entry name" value="C-type lectin-like"/>
    <property type="match status" value="2"/>
</dbReference>
<dbReference type="PROSITE" id="PS50041">
    <property type="entry name" value="C_TYPE_LECTIN_2"/>
    <property type="match status" value="2"/>
</dbReference>
<accession>A0AA47MKA4</accession>
<dbReference type="PANTHER" id="PTHR45784">
    <property type="entry name" value="C-TYPE LECTIN DOMAIN FAMILY 20 MEMBER A-RELATED"/>
    <property type="match status" value="1"/>
</dbReference>
<evidence type="ECO:0000256" key="1">
    <source>
        <dbReference type="ARBA" id="ARBA00023157"/>
    </source>
</evidence>
<reference evidence="3" key="1">
    <citation type="journal article" date="2023" name="Front. Mar. Sci.">
        <title>A new Merluccius polli reference genome to investigate the effects of global change in West African waters.</title>
        <authorList>
            <person name="Mateo J.L."/>
            <person name="Blanco-Fernandez C."/>
            <person name="Garcia-Vazquez E."/>
            <person name="Machado-Schiaffino G."/>
        </authorList>
    </citation>
    <scope>NUCLEOTIDE SEQUENCE</scope>
    <source>
        <strain evidence="3">C29</strain>
        <tissue evidence="3">Fin</tissue>
    </source>
</reference>
<evidence type="ECO:0000313" key="4">
    <source>
        <dbReference type="Proteomes" id="UP001174136"/>
    </source>
</evidence>
<proteinExistence type="predicted"/>
<dbReference type="InterPro" id="IPR016186">
    <property type="entry name" value="C-type_lectin-like/link_sf"/>
</dbReference>
<name>A0AA47MKA4_MERPO</name>
<feature type="domain" description="C-type lectin" evidence="2">
    <location>
        <begin position="10"/>
        <end position="62"/>
    </location>
</feature>
<protein>
    <submittedName>
        <fullName evidence="3">Dromaiocalcin-2</fullName>
    </submittedName>
</protein>
<keyword evidence="1" id="KW-1015">Disulfide bond</keyword>
<gene>
    <name evidence="3" type="primary">DCAL2</name>
    <name evidence="3" type="ORF">N1851_020428</name>
</gene>
<dbReference type="Pfam" id="PF00059">
    <property type="entry name" value="Lectin_C"/>
    <property type="match status" value="2"/>
</dbReference>
<dbReference type="SMART" id="SM00034">
    <property type="entry name" value="CLECT"/>
    <property type="match status" value="1"/>
</dbReference>